<protein>
    <submittedName>
        <fullName evidence="2">Uncharacterized protein</fullName>
    </submittedName>
</protein>
<feature type="chain" id="PRO_5030614462" evidence="1">
    <location>
        <begin position="22"/>
        <end position="125"/>
    </location>
</feature>
<comment type="caution">
    <text evidence="2">The sequence shown here is derived from an EMBL/GenBank/DDBJ whole genome shotgun (WGS) entry which is preliminary data.</text>
</comment>
<gene>
    <name evidence="2" type="ORF">HU668_18265</name>
</gene>
<evidence type="ECO:0000256" key="1">
    <source>
        <dbReference type="SAM" id="SignalP"/>
    </source>
</evidence>
<evidence type="ECO:0000313" key="2">
    <source>
        <dbReference type="EMBL" id="NUY98404.1"/>
    </source>
</evidence>
<dbReference type="GeneID" id="57347071"/>
<dbReference type="AlphaFoldDB" id="A0A7Y6NH55"/>
<sequence length="125" mass="12498">MSFSLSAIATALSVVAGAVQATEIIYKAGAELIVVAENAYSASVGSGATKKAAVLQALQAFCVSVGQNWALLKDELSSWVDMVVQSWNTLKALSHSESATAAVASADQVATVSGTATPVAPAVAG</sequence>
<dbReference type="Proteomes" id="UP000566985">
    <property type="component" value="Unassembled WGS sequence"/>
</dbReference>
<dbReference type="EMBL" id="JABWPM010000025">
    <property type="protein sequence ID" value="NUY98404.1"/>
    <property type="molecule type" value="Genomic_DNA"/>
</dbReference>
<organism evidence="2 3">
    <name type="scientific">Pantoea brenneri</name>
    <dbReference type="NCBI Taxonomy" id="472694"/>
    <lineage>
        <taxon>Bacteria</taxon>
        <taxon>Pseudomonadati</taxon>
        <taxon>Pseudomonadota</taxon>
        <taxon>Gammaproteobacteria</taxon>
        <taxon>Enterobacterales</taxon>
        <taxon>Erwiniaceae</taxon>
        <taxon>Pantoea</taxon>
    </lineage>
</organism>
<name>A0A7Y6NH55_9GAMM</name>
<accession>A0A7Y6NH55</accession>
<dbReference type="RefSeq" id="WP_069729501.1">
    <property type="nucleotide sequence ID" value="NZ_JABWPE010000025.1"/>
</dbReference>
<reference evidence="2 3" key="1">
    <citation type="submission" date="2020-05" db="EMBL/GenBank/DDBJ databases">
        <title>Whole Genome Sequences of Enterobacteriales Associated with the International Space Station.</title>
        <authorList>
            <person name="Bharadwaj A."/>
            <person name="Daudu R."/>
            <person name="Singh N."/>
            <person name="Wood J."/>
            <person name="Debieu M."/>
            <person name="Mason C."/>
            <person name="Wang C."/>
            <person name="Venkateswaran K."/>
        </authorList>
    </citation>
    <scope>NUCLEOTIDE SEQUENCE [LARGE SCALE GENOMIC DNA]</scope>
    <source>
        <strain evidence="2 3">IF5SW-B1</strain>
    </source>
</reference>
<proteinExistence type="predicted"/>
<evidence type="ECO:0000313" key="3">
    <source>
        <dbReference type="Proteomes" id="UP000566985"/>
    </source>
</evidence>
<keyword evidence="1" id="KW-0732">Signal</keyword>
<feature type="signal peptide" evidence="1">
    <location>
        <begin position="1"/>
        <end position="21"/>
    </location>
</feature>